<organism evidence="2 3">
    <name type="scientific">Mycena alexandri</name>
    <dbReference type="NCBI Taxonomy" id="1745969"/>
    <lineage>
        <taxon>Eukaryota</taxon>
        <taxon>Fungi</taxon>
        <taxon>Dikarya</taxon>
        <taxon>Basidiomycota</taxon>
        <taxon>Agaricomycotina</taxon>
        <taxon>Agaricomycetes</taxon>
        <taxon>Agaricomycetidae</taxon>
        <taxon>Agaricales</taxon>
        <taxon>Marasmiineae</taxon>
        <taxon>Mycenaceae</taxon>
        <taxon>Mycena</taxon>
    </lineage>
</organism>
<evidence type="ECO:0000313" key="2">
    <source>
        <dbReference type="EMBL" id="KAJ7034872.1"/>
    </source>
</evidence>
<comment type="caution">
    <text evidence="2">The sequence shown here is derived from an EMBL/GenBank/DDBJ whole genome shotgun (WGS) entry which is preliminary data.</text>
</comment>
<accession>A0AAD6T006</accession>
<evidence type="ECO:0000256" key="1">
    <source>
        <dbReference type="SAM" id="MobiDB-lite"/>
    </source>
</evidence>
<dbReference type="AlphaFoldDB" id="A0AAD6T006"/>
<keyword evidence="3" id="KW-1185">Reference proteome</keyword>
<reference evidence="2" key="1">
    <citation type="submission" date="2023-03" db="EMBL/GenBank/DDBJ databases">
        <title>Massive genome expansion in bonnet fungi (Mycena s.s.) driven by repeated elements and novel gene families across ecological guilds.</title>
        <authorList>
            <consortium name="Lawrence Berkeley National Laboratory"/>
            <person name="Harder C.B."/>
            <person name="Miyauchi S."/>
            <person name="Viragh M."/>
            <person name="Kuo A."/>
            <person name="Thoen E."/>
            <person name="Andreopoulos B."/>
            <person name="Lu D."/>
            <person name="Skrede I."/>
            <person name="Drula E."/>
            <person name="Henrissat B."/>
            <person name="Morin E."/>
            <person name="Kohler A."/>
            <person name="Barry K."/>
            <person name="LaButti K."/>
            <person name="Morin E."/>
            <person name="Salamov A."/>
            <person name="Lipzen A."/>
            <person name="Mereny Z."/>
            <person name="Hegedus B."/>
            <person name="Baldrian P."/>
            <person name="Stursova M."/>
            <person name="Weitz H."/>
            <person name="Taylor A."/>
            <person name="Grigoriev I.V."/>
            <person name="Nagy L.G."/>
            <person name="Martin F."/>
            <person name="Kauserud H."/>
        </authorList>
    </citation>
    <scope>NUCLEOTIDE SEQUENCE</scope>
    <source>
        <strain evidence="2">CBHHK200</strain>
    </source>
</reference>
<sequence length="214" mass="24786">MPPVWPVLEIYAHEFEQCRAQLTYYQLRLEPATGVELRARIIRRRDDFIRRMQRRIDYRVALYYGEEPAIYTFRSSNGIPVLPPQKMPDASTQTDDASIEREFSLKREAIDWVEGKLTGPPSAEMLRWLGVNLVAEPAKKAAEWVIPTLRSAADKTTADYINPLSQEERDNLERVRKAAVEELDRLSQATAHRRGRELLNPPKGWRGKTKPFQP</sequence>
<protein>
    <submittedName>
        <fullName evidence="2">Uncharacterized protein</fullName>
    </submittedName>
</protein>
<proteinExistence type="predicted"/>
<gene>
    <name evidence="2" type="ORF">C8F04DRAFT_1259546</name>
</gene>
<name>A0AAD6T006_9AGAR</name>
<feature type="compositionally biased region" description="Basic residues" evidence="1">
    <location>
        <begin position="205"/>
        <end position="214"/>
    </location>
</feature>
<dbReference type="Proteomes" id="UP001218188">
    <property type="component" value="Unassembled WGS sequence"/>
</dbReference>
<dbReference type="EMBL" id="JARJCM010000054">
    <property type="protein sequence ID" value="KAJ7034872.1"/>
    <property type="molecule type" value="Genomic_DNA"/>
</dbReference>
<evidence type="ECO:0000313" key="3">
    <source>
        <dbReference type="Proteomes" id="UP001218188"/>
    </source>
</evidence>
<feature type="region of interest" description="Disordered" evidence="1">
    <location>
        <begin position="186"/>
        <end position="214"/>
    </location>
</feature>